<keyword evidence="5" id="KW-0131">Cell cycle</keyword>
<proteinExistence type="predicted"/>
<keyword evidence="5" id="KW-0132">Cell division</keyword>
<reference evidence="5 7" key="1">
    <citation type="submission" date="2015-05" db="EMBL/GenBank/DDBJ databases">
        <title>Genome assembly of Archangium gephyra DSM 2261.</title>
        <authorList>
            <person name="Sharma G."/>
            <person name="Subramanian S."/>
        </authorList>
    </citation>
    <scope>NUCLEOTIDE SEQUENCE [LARGE SCALE GENOMIC DNA]</scope>
    <source>
        <strain evidence="5 7">DSM 2261</strain>
    </source>
</reference>
<feature type="domain" description="Trigger factor C-terminal" evidence="4">
    <location>
        <begin position="184"/>
        <end position="326"/>
    </location>
</feature>
<evidence type="ECO:0000313" key="5">
    <source>
        <dbReference type="EMBL" id="AKJ05607.1"/>
    </source>
</evidence>
<dbReference type="GO" id="GO:0051301">
    <property type="term" value="P:cell division"/>
    <property type="evidence" value="ECO:0007669"/>
    <property type="project" value="UniProtKB-KW"/>
</dbReference>
<keyword evidence="1" id="KW-0697">Rotamase</keyword>
<dbReference type="Gene3D" id="1.10.3120.10">
    <property type="entry name" value="Trigger factor, C-terminal domain"/>
    <property type="match status" value="1"/>
</dbReference>
<feature type="region of interest" description="Disordered" evidence="3">
    <location>
        <begin position="1"/>
        <end position="20"/>
    </location>
</feature>
<dbReference type="GO" id="GO:0006457">
    <property type="term" value="P:protein folding"/>
    <property type="evidence" value="ECO:0007669"/>
    <property type="project" value="InterPro"/>
</dbReference>
<dbReference type="InterPro" id="IPR037041">
    <property type="entry name" value="Trigger_fac_C_sf"/>
</dbReference>
<name>A0AAC8TGV0_9BACT</name>
<dbReference type="EMBL" id="QUMU01000002">
    <property type="protein sequence ID" value="REG36288.1"/>
    <property type="molecule type" value="Genomic_DNA"/>
</dbReference>
<dbReference type="EMBL" id="CP011509">
    <property type="protein sequence ID" value="AKJ05607.1"/>
    <property type="molecule type" value="Genomic_DNA"/>
</dbReference>
<dbReference type="InterPro" id="IPR046357">
    <property type="entry name" value="PPIase_dom_sf"/>
</dbReference>
<gene>
    <name evidence="5" type="ORF">AA314_07233</name>
    <name evidence="6" type="ORF">ATI61_102665</name>
</gene>
<dbReference type="KEGG" id="age:AA314_07233"/>
<protein>
    <submittedName>
        <fullName evidence="5 6">Trigger factor</fullName>
    </submittedName>
</protein>
<evidence type="ECO:0000256" key="3">
    <source>
        <dbReference type="SAM" id="MobiDB-lite"/>
    </source>
</evidence>
<dbReference type="RefSeq" id="WP_245682686.1">
    <property type="nucleotide sequence ID" value="NZ_CP011509.1"/>
</dbReference>
<evidence type="ECO:0000313" key="6">
    <source>
        <dbReference type="EMBL" id="REG36288.1"/>
    </source>
</evidence>
<dbReference type="Proteomes" id="UP000256345">
    <property type="component" value="Unassembled WGS sequence"/>
</dbReference>
<keyword evidence="8" id="KW-1185">Reference proteome</keyword>
<organism evidence="5 7">
    <name type="scientific">Archangium gephyra</name>
    <dbReference type="NCBI Taxonomy" id="48"/>
    <lineage>
        <taxon>Bacteria</taxon>
        <taxon>Pseudomonadati</taxon>
        <taxon>Myxococcota</taxon>
        <taxon>Myxococcia</taxon>
        <taxon>Myxococcales</taxon>
        <taxon>Cystobacterineae</taxon>
        <taxon>Archangiaceae</taxon>
        <taxon>Archangium</taxon>
    </lineage>
</organism>
<dbReference type="Gene3D" id="3.10.50.40">
    <property type="match status" value="1"/>
</dbReference>
<keyword evidence="2" id="KW-0413">Isomerase</keyword>
<dbReference type="Proteomes" id="UP000035579">
    <property type="component" value="Chromosome"/>
</dbReference>
<dbReference type="GO" id="GO:0003755">
    <property type="term" value="F:peptidyl-prolyl cis-trans isomerase activity"/>
    <property type="evidence" value="ECO:0007669"/>
    <property type="project" value="UniProtKB-KW"/>
</dbReference>
<sequence length="354" mass="39714">MSSSSSSPQSFGLPRNFSPTWRDERSHPVVLPQVEAPSLEGLSVTLPAPQGFSAEQVQERFLELARPHATERYRYPTEKIAWGDEVLLNIAGYSQGHLIPFSLRTDVWLPVRPDPMLPGLYEALVGRSPGEGLVVEVTLPAEYPVESLRGTPTRFVLQLQASREVTYPDFESQEFLMAFGRGHTLREVMRDVVRQMEDEAAQLLLVQAQQQVLNQVAARTQVELPQELVDEEIRRRWSASEGRSASELQFNGPEKEESLATWLKDADTRAEVEHRLRISLALGAICKRDGLTLTPQVVEKVLRDQANAAGLTMDEMADALRAEPRHLARIDQVAWHLMAVDHVMSKARIQLEGA</sequence>
<evidence type="ECO:0000256" key="2">
    <source>
        <dbReference type="ARBA" id="ARBA00023235"/>
    </source>
</evidence>
<accession>A0AAC8TGV0</accession>
<dbReference type="AlphaFoldDB" id="A0AAC8TGV0"/>
<evidence type="ECO:0000313" key="8">
    <source>
        <dbReference type="Proteomes" id="UP000256345"/>
    </source>
</evidence>
<evidence type="ECO:0000256" key="1">
    <source>
        <dbReference type="ARBA" id="ARBA00023110"/>
    </source>
</evidence>
<dbReference type="InterPro" id="IPR027304">
    <property type="entry name" value="Trigger_fact/SurA_dom_sf"/>
</dbReference>
<evidence type="ECO:0000259" key="4">
    <source>
        <dbReference type="Pfam" id="PF05698"/>
    </source>
</evidence>
<dbReference type="Pfam" id="PF05698">
    <property type="entry name" value="Trigger_C"/>
    <property type="match status" value="1"/>
</dbReference>
<dbReference type="GO" id="GO:0015031">
    <property type="term" value="P:protein transport"/>
    <property type="evidence" value="ECO:0007669"/>
    <property type="project" value="InterPro"/>
</dbReference>
<dbReference type="SUPFAM" id="SSF54534">
    <property type="entry name" value="FKBP-like"/>
    <property type="match status" value="1"/>
</dbReference>
<dbReference type="InterPro" id="IPR008880">
    <property type="entry name" value="Trigger_fac_C"/>
</dbReference>
<reference evidence="6 8" key="2">
    <citation type="submission" date="2018-08" db="EMBL/GenBank/DDBJ databases">
        <title>Genomic Encyclopedia of Archaeal and Bacterial Type Strains, Phase II (KMG-II): from individual species to whole genera.</title>
        <authorList>
            <person name="Goeker M."/>
        </authorList>
    </citation>
    <scope>NUCLEOTIDE SEQUENCE [LARGE SCALE GENOMIC DNA]</scope>
    <source>
        <strain evidence="6 8">DSM 2261</strain>
    </source>
</reference>
<evidence type="ECO:0000313" key="7">
    <source>
        <dbReference type="Proteomes" id="UP000035579"/>
    </source>
</evidence>
<dbReference type="SUPFAM" id="SSF109998">
    <property type="entry name" value="Triger factor/SurA peptide-binding domain-like"/>
    <property type="match status" value="1"/>
</dbReference>